<dbReference type="AlphaFoldDB" id="A0AAU9MMN2"/>
<proteinExistence type="predicted"/>
<evidence type="ECO:0000256" key="1">
    <source>
        <dbReference type="ARBA" id="ARBA00004141"/>
    </source>
</evidence>
<comment type="subcellular location">
    <subcellularLocation>
        <location evidence="1">Membrane</location>
        <topology evidence="1">Multi-pass membrane protein</topology>
    </subcellularLocation>
</comment>
<evidence type="ECO:0000313" key="6">
    <source>
        <dbReference type="EMBL" id="CAH1427747.1"/>
    </source>
</evidence>
<keyword evidence="7" id="KW-1185">Reference proteome</keyword>
<name>A0AAU9MMN2_9ASTR</name>
<dbReference type="Pfam" id="PF00230">
    <property type="entry name" value="MIP"/>
    <property type="match status" value="1"/>
</dbReference>
<reference evidence="6 7" key="1">
    <citation type="submission" date="2022-01" db="EMBL/GenBank/DDBJ databases">
        <authorList>
            <person name="Xiong W."/>
            <person name="Schranz E."/>
        </authorList>
    </citation>
    <scope>NUCLEOTIDE SEQUENCE [LARGE SCALE GENOMIC DNA]</scope>
</reference>
<sequence>MRIDREGVPVPHQLNVCSTQNTALVFGYSSIATDVPNSEDINDRRHVDQFREKRRVLESRWELERREVAEVGDTAKDYHDPPPVSFIEPKELTKWSLYRAVITEFIATLLFLYVTILTVISYTGQIEKGADPCGGGGILGIASAFSSMIFVLRN</sequence>
<dbReference type="SUPFAM" id="SSF81338">
    <property type="entry name" value="Aquaporin-like"/>
    <property type="match status" value="1"/>
</dbReference>
<feature type="transmembrane region" description="Helical" evidence="5">
    <location>
        <begin position="134"/>
        <end position="152"/>
    </location>
</feature>
<keyword evidence="2 5" id="KW-0812">Transmembrane</keyword>
<dbReference type="Gene3D" id="1.20.1080.10">
    <property type="entry name" value="Glycerol uptake facilitator protein"/>
    <property type="match status" value="1"/>
</dbReference>
<organism evidence="6 7">
    <name type="scientific">Lactuca virosa</name>
    <dbReference type="NCBI Taxonomy" id="75947"/>
    <lineage>
        <taxon>Eukaryota</taxon>
        <taxon>Viridiplantae</taxon>
        <taxon>Streptophyta</taxon>
        <taxon>Embryophyta</taxon>
        <taxon>Tracheophyta</taxon>
        <taxon>Spermatophyta</taxon>
        <taxon>Magnoliopsida</taxon>
        <taxon>eudicotyledons</taxon>
        <taxon>Gunneridae</taxon>
        <taxon>Pentapetalae</taxon>
        <taxon>asterids</taxon>
        <taxon>campanulids</taxon>
        <taxon>Asterales</taxon>
        <taxon>Asteraceae</taxon>
        <taxon>Cichorioideae</taxon>
        <taxon>Cichorieae</taxon>
        <taxon>Lactucinae</taxon>
        <taxon>Lactuca</taxon>
    </lineage>
</organism>
<comment type="caution">
    <text evidence="6">The sequence shown here is derived from an EMBL/GenBank/DDBJ whole genome shotgun (WGS) entry which is preliminary data.</text>
</comment>
<protein>
    <submittedName>
        <fullName evidence="6">Uncharacterized protein</fullName>
    </submittedName>
</protein>
<dbReference type="InterPro" id="IPR000425">
    <property type="entry name" value="MIP"/>
</dbReference>
<dbReference type="InterPro" id="IPR023271">
    <property type="entry name" value="Aquaporin-like"/>
</dbReference>
<evidence type="ECO:0000256" key="4">
    <source>
        <dbReference type="ARBA" id="ARBA00023136"/>
    </source>
</evidence>
<gene>
    <name evidence="6" type="ORF">LVIROSA_LOCUS14729</name>
</gene>
<dbReference type="GO" id="GO:0016020">
    <property type="term" value="C:membrane"/>
    <property type="evidence" value="ECO:0007669"/>
    <property type="project" value="UniProtKB-SubCell"/>
</dbReference>
<evidence type="ECO:0000256" key="3">
    <source>
        <dbReference type="ARBA" id="ARBA00022989"/>
    </source>
</evidence>
<evidence type="ECO:0000313" key="7">
    <source>
        <dbReference type="Proteomes" id="UP001157418"/>
    </source>
</evidence>
<keyword evidence="4 5" id="KW-0472">Membrane</keyword>
<keyword evidence="3 5" id="KW-1133">Transmembrane helix</keyword>
<dbReference type="InterPro" id="IPR034294">
    <property type="entry name" value="Aquaporin_transptr"/>
</dbReference>
<dbReference type="GO" id="GO:0015267">
    <property type="term" value="F:channel activity"/>
    <property type="evidence" value="ECO:0007669"/>
    <property type="project" value="InterPro"/>
</dbReference>
<dbReference type="Proteomes" id="UP001157418">
    <property type="component" value="Unassembled WGS sequence"/>
</dbReference>
<accession>A0AAU9MMN2</accession>
<dbReference type="EMBL" id="CAKMRJ010002223">
    <property type="protein sequence ID" value="CAH1427747.1"/>
    <property type="molecule type" value="Genomic_DNA"/>
</dbReference>
<evidence type="ECO:0000256" key="2">
    <source>
        <dbReference type="ARBA" id="ARBA00022692"/>
    </source>
</evidence>
<evidence type="ECO:0000256" key="5">
    <source>
        <dbReference type="SAM" id="Phobius"/>
    </source>
</evidence>
<dbReference type="PANTHER" id="PTHR45687">
    <property type="entry name" value="AQUAPORIN OR AQUAGLYCEROPORIN RELATED"/>
    <property type="match status" value="1"/>
</dbReference>
<feature type="transmembrane region" description="Helical" evidence="5">
    <location>
        <begin position="100"/>
        <end position="122"/>
    </location>
</feature>